<dbReference type="Proteomes" id="UP000688137">
    <property type="component" value="Unassembled WGS sequence"/>
</dbReference>
<comment type="caution">
    <text evidence="3">The sequence shown here is derived from an EMBL/GenBank/DDBJ whole genome shotgun (WGS) entry which is preliminary data.</text>
</comment>
<feature type="region of interest" description="Disordered" evidence="2">
    <location>
        <begin position="461"/>
        <end position="482"/>
    </location>
</feature>
<gene>
    <name evidence="3" type="ORF">PPRIM_AZ9-3.1.T0220334</name>
</gene>
<dbReference type="PANTHER" id="PTHR23084:SF263">
    <property type="entry name" value="MORN REPEAT-CONTAINING PROTEIN 1"/>
    <property type="match status" value="1"/>
</dbReference>
<dbReference type="AlphaFoldDB" id="A0A8S1KL96"/>
<dbReference type="OMA" id="WEDENEQ"/>
<keyword evidence="4" id="KW-1185">Reference proteome</keyword>
<proteinExistence type="predicted"/>
<evidence type="ECO:0000313" key="4">
    <source>
        <dbReference type="Proteomes" id="UP000688137"/>
    </source>
</evidence>
<dbReference type="InterPro" id="IPR003409">
    <property type="entry name" value="MORN"/>
</dbReference>
<name>A0A8S1KL96_PARPR</name>
<organism evidence="3 4">
    <name type="scientific">Paramecium primaurelia</name>
    <dbReference type="NCBI Taxonomy" id="5886"/>
    <lineage>
        <taxon>Eukaryota</taxon>
        <taxon>Sar</taxon>
        <taxon>Alveolata</taxon>
        <taxon>Ciliophora</taxon>
        <taxon>Intramacronucleata</taxon>
        <taxon>Oligohymenophorea</taxon>
        <taxon>Peniculida</taxon>
        <taxon>Parameciidae</taxon>
        <taxon>Paramecium</taxon>
    </lineage>
</organism>
<evidence type="ECO:0000313" key="3">
    <source>
        <dbReference type="EMBL" id="CAD8054993.1"/>
    </source>
</evidence>
<reference evidence="3" key="1">
    <citation type="submission" date="2021-01" db="EMBL/GenBank/DDBJ databases">
        <authorList>
            <consortium name="Genoscope - CEA"/>
            <person name="William W."/>
        </authorList>
    </citation>
    <scope>NUCLEOTIDE SEQUENCE</scope>
</reference>
<dbReference type="Pfam" id="PF02493">
    <property type="entry name" value="MORN"/>
    <property type="match status" value="5"/>
</dbReference>
<evidence type="ECO:0000256" key="2">
    <source>
        <dbReference type="SAM" id="MobiDB-lite"/>
    </source>
</evidence>
<sequence>MYSPKYPVDQSIVNIGSNPMKTRRAQSEFQPSNFQNQGNKQKTKNLVELLKDDLNIQYVEYPEELFQVPENSIVLVPIQIMRDILKSYQYNNEELQRMGNKIITKIQVWIELYKLMNIQNQQRQNNNDDCDCCDLNDCCNGCCCEDCCKDCECQECGCDCINTIQTNCCDNWQCCQCMQCCTAGDILTELNFNRHIELEDENETFLAQFKELISNYRIYKRYQHPLLEESFLLKKKKSSTIQFYDKIILKTYWFTNQNDYSKSLSIWHQNIFKYTEMQIYGARIQDICIDRWRIAVLLPKLHHIQKKHKFQVYTFLSQISSQILNYSEEKSIFNELLIYYESSYVLLPSNLLKQSVYEQYRANHKLKHPPEWEDENEQIFDWNKSDCFLLGLFVLSQLVNSSLDDIYEDSKFNKNKLNFYLQKINSQEFYNVLIYMLQTEPDERYSLQQIIQLMKHKPITPITQDNNKSQAPLQSTQKQQPISVVSRVQNQNLNTGGLYTGDQIDNKKHGHGKLLNPDGSGYEGEWFQDQMHGKGELFLSDGRILYKGQFQNGKYHNFGHLINPNPNITQNYNFRDLRNIGNYWSKYEGDFKLDKKHGYGILYFSSGEKWAGEFIDDIPSGFGTFFGLSGEVTGKWVKGILFD</sequence>
<dbReference type="EMBL" id="CAJJDM010000020">
    <property type="protein sequence ID" value="CAD8054993.1"/>
    <property type="molecule type" value="Genomic_DNA"/>
</dbReference>
<evidence type="ECO:0000256" key="1">
    <source>
        <dbReference type="ARBA" id="ARBA00022737"/>
    </source>
</evidence>
<accession>A0A8S1KL96</accession>
<keyword evidence="1" id="KW-0677">Repeat</keyword>
<dbReference type="SMART" id="SM00698">
    <property type="entry name" value="MORN"/>
    <property type="match status" value="4"/>
</dbReference>
<protein>
    <submittedName>
        <fullName evidence="3">Uncharacterized protein</fullName>
    </submittedName>
</protein>
<dbReference type="PANTHER" id="PTHR23084">
    <property type="entry name" value="PHOSPHATIDYLINOSITOL-4-PHOSPHATE 5-KINASE RELATED"/>
    <property type="match status" value="1"/>
</dbReference>